<accession>A0A4R6THH9</accession>
<dbReference type="Pfam" id="PF05257">
    <property type="entry name" value="CHAP"/>
    <property type="match status" value="1"/>
</dbReference>
<dbReference type="Proteomes" id="UP000295390">
    <property type="component" value="Unassembled WGS sequence"/>
</dbReference>
<evidence type="ECO:0000313" key="2">
    <source>
        <dbReference type="EMBL" id="TDQ28609.1"/>
    </source>
</evidence>
<comment type="caution">
    <text evidence="2">The sequence shown here is derived from an EMBL/GenBank/DDBJ whole genome shotgun (WGS) entry which is preliminary data.</text>
</comment>
<dbReference type="EMBL" id="SNYH01000002">
    <property type="protein sequence ID" value="TDQ28609.1"/>
    <property type="molecule type" value="Genomic_DNA"/>
</dbReference>
<feature type="domain" description="Peptidase C51" evidence="1">
    <location>
        <begin position="80"/>
        <end position="156"/>
    </location>
</feature>
<organism evidence="2 3">
    <name type="scientific">Tenacibaculum caenipelagi</name>
    <dbReference type="NCBI Taxonomy" id="1325435"/>
    <lineage>
        <taxon>Bacteria</taxon>
        <taxon>Pseudomonadati</taxon>
        <taxon>Bacteroidota</taxon>
        <taxon>Flavobacteriia</taxon>
        <taxon>Flavobacteriales</taxon>
        <taxon>Flavobacteriaceae</taxon>
        <taxon>Tenacibaculum</taxon>
    </lineage>
</organism>
<protein>
    <submittedName>
        <fullName evidence="2">Uncharacterized protein (TIGR02594 family)</fullName>
    </submittedName>
</protein>
<reference evidence="2 3" key="1">
    <citation type="submission" date="2019-03" db="EMBL/GenBank/DDBJ databases">
        <title>Genomic Encyclopedia of Type Strains, Phase III (KMG-III): the genomes of soil and plant-associated and newly described type strains.</title>
        <authorList>
            <person name="Whitman W."/>
        </authorList>
    </citation>
    <scope>NUCLEOTIDE SEQUENCE [LARGE SCALE GENOMIC DNA]</scope>
    <source>
        <strain evidence="2 3">CECT 8283</strain>
    </source>
</reference>
<name>A0A4R6THH9_9FLAO</name>
<dbReference type="InterPro" id="IPR007921">
    <property type="entry name" value="CHAP_dom"/>
</dbReference>
<proteinExistence type="predicted"/>
<dbReference type="InterPro" id="IPR013423">
    <property type="entry name" value="CHP02594"/>
</dbReference>
<sequence>MQKPKKVMIKPLSGIEKRKRINNLQVLSANAFKKSNICMNNLISVALSQYGVKEVIGTKDHPQILNYFTSLGFDVAKFKDETAWCSAFVNWVAKKAGYEHSNKLTARSWLTVGTSTSNPQLGDVVVLWREDPTSWKGHVGFLIKETKRYVYLLGGNQGNSVSIKAYPKKRVLDYRKLRKDG</sequence>
<dbReference type="Gene3D" id="3.90.1720.10">
    <property type="entry name" value="endopeptidase domain like (from Nostoc punctiforme)"/>
    <property type="match status" value="1"/>
</dbReference>
<evidence type="ECO:0000313" key="3">
    <source>
        <dbReference type="Proteomes" id="UP000295390"/>
    </source>
</evidence>
<dbReference type="NCBIfam" id="TIGR02594">
    <property type="entry name" value="TIGR02594 family protein"/>
    <property type="match status" value="1"/>
</dbReference>
<evidence type="ECO:0000259" key="1">
    <source>
        <dbReference type="Pfam" id="PF05257"/>
    </source>
</evidence>
<dbReference type="AlphaFoldDB" id="A0A4R6THH9"/>
<dbReference type="InterPro" id="IPR038765">
    <property type="entry name" value="Papain-like_cys_pep_sf"/>
</dbReference>
<keyword evidence="3" id="KW-1185">Reference proteome</keyword>
<dbReference type="SUPFAM" id="SSF54001">
    <property type="entry name" value="Cysteine proteinases"/>
    <property type="match status" value="1"/>
</dbReference>
<gene>
    <name evidence="2" type="ORF">DFQ07_0986</name>
</gene>